<keyword evidence="1" id="KW-1133">Transmembrane helix</keyword>
<dbReference type="AlphaFoldDB" id="A0A9X6NDQ9"/>
<accession>A0A9X6NDQ9</accession>
<feature type="transmembrane region" description="Helical" evidence="1">
    <location>
        <begin position="170"/>
        <end position="188"/>
    </location>
</feature>
<dbReference type="EMBL" id="MTYJ01000226">
    <property type="protein sequence ID" value="OWA51404.1"/>
    <property type="molecule type" value="Genomic_DNA"/>
</dbReference>
<evidence type="ECO:0000256" key="1">
    <source>
        <dbReference type="SAM" id="Phobius"/>
    </source>
</evidence>
<dbReference type="Proteomes" id="UP000192578">
    <property type="component" value="Unassembled WGS sequence"/>
</dbReference>
<proteinExistence type="predicted"/>
<name>A0A9X6NDQ9_HYPEX</name>
<keyword evidence="1" id="KW-0472">Membrane</keyword>
<keyword evidence="3" id="KW-1185">Reference proteome</keyword>
<organism evidence="2 3">
    <name type="scientific">Hypsibius exemplaris</name>
    <name type="common">Freshwater tardigrade</name>
    <dbReference type="NCBI Taxonomy" id="2072580"/>
    <lineage>
        <taxon>Eukaryota</taxon>
        <taxon>Metazoa</taxon>
        <taxon>Ecdysozoa</taxon>
        <taxon>Tardigrada</taxon>
        <taxon>Eutardigrada</taxon>
        <taxon>Parachela</taxon>
        <taxon>Hypsibioidea</taxon>
        <taxon>Hypsibiidae</taxon>
        <taxon>Hypsibius</taxon>
    </lineage>
</organism>
<reference evidence="3" key="1">
    <citation type="submission" date="2017-01" db="EMBL/GenBank/DDBJ databases">
        <title>Comparative genomics of anhydrobiosis in the tardigrade Hypsibius dujardini.</title>
        <authorList>
            <person name="Yoshida Y."/>
            <person name="Koutsovoulos G."/>
            <person name="Laetsch D."/>
            <person name="Stevens L."/>
            <person name="Kumar S."/>
            <person name="Horikawa D."/>
            <person name="Ishino K."/>
            <person name="Komine S."/>
            <person name="Tomita M."/>
            <person name="Blaxter M."/>
            <person name="Arakawa K."/>
        </authorList>
    </citation>
    <scope>NUCLEOTIDE SEQUENCE [LARGE SCALE GENOMIC DNA]</scope>
    <source>
        <strain evidence="3">Z151</strain>
    </source>
</reference>
<comment type="caution">
    <text evidence="2">The sequence shown here is derived from an EMBL/GenBank/DDBJ whole genome shotgun (WGS) entry which is preliminary data.</text>
</comment>
<keyword evidence="1" id="KW-0812">Transmembrane</keyword>
<evidence type="ECO:0000313" key="2">
    <source>
        <dbReference type="EMBL" id="OWA51404.1"/>
    </source>
</evidence>
<protein>
    <submittedName>
        <fullName evidence="2">Uncharacterized protein</fullName>
    </submittedName>
</protein>
<sequence length="197" mass="22632">MESFLQSDYTLLGSSMEFNILNDTADPIAHRLARHMTVLPLSQMWSNTSILTRYKAQHGVPVALMSQQGFETHGQLKVVDCPMTILAVSNIQNTKSSNIFAKKDSPYRGLFDREYLVLLEHGFLQHLHTISYMRHKKYRRYEMGRCIPKPFSLTGVVSQNKPIAWMSVSFLYWFLLGLCLAAFCCLLLERLIDGHRS</sequence>
<gene>
    <name evidence="2" type="ORF">BV898_15887</name>
</gene>
<evidence type="ECO:0000313" key="3">
    <source>
        <dbReference type="Proteomes" id="UP000192578"/>
    </source>
</evidence>